<dbReference type="InterPro" id="IPR036691">
    <property type="entry name" value="Endo/exonu/phosph_ase_sf"/>
</dbReference>
<comment type="caution">
    <text evidence="3">The sequence shown here is derived from an EMBL/GenBank/DDBJ whole genome shotgun (WGS) entry which is preliminary data.</text>
</comment>
<dbReference type="Proteomes" id="UP001144612">
    <property type="component" value="Unassembled WGS sequence"/>
</dbReference>
<feature type="transmembrane region" description="Helical" evidence="1">
    <location>
        <begin position="7"/>
        <end position="28"/>
    </location>
</feature>
<keyword evidence="3" id="KW-0540">Nuclease</keyword>
<dbReference type="SUPFAM" id="SSF56219">
    <property type="entry name" value="DNase I-like"/>
    <property type="match status" value="1"/>
</dbReference>
<dbReference type="PANTHER" id="PTHR14859:SF1">
    <property type="entry name" value="PGAP2-INTERACTING PROTEIN"/>
    <property type="match status" value="1"/>
</dbReference>
<dbReference type="PANTHER" id="PTHR14859">
    <property type="entry name" value="CALCOFLUOR WHITE HYPERSENSITIVE PROTEIN PRECURSOR"/>
    <property type="match status" value="1"/>
</dbReference>
<name>A0ABT4DDC3_9CLOT</name>
<dbReference type="RefSeq" id="WP_268062749.1">
    <property type="nucleotide sequence ID" value="NZ_JAPQFJ010000024.1"/>
</dbReference>
<protein>
    <submittedName>
        <fullName evidence="3">Endonuclease/exonuclease/phosphatase family protein</fullName>
    </submittedName>
</protein>
<feature type="domain" description="Endonuclease/exonuclease/phosphatase" evidence="2">
    <location>
        <begin position="58"/>
        <end position="342"/>
    </location>
</feature>
<dbReference type="Gene3D" id="3.60.10.10">
    <property type="entry name" value="Endonuclease/exonuclease/phosphatase"/>
    <property type="match status" value="1"/>
</dbReference>
<evidence type="ECO:0000313" key="3">
    <source>
        <dbReference type="EMBL" id="MCY6960312.1"/>
    </source>
</evidence>
<keyword evidence="1" id="KW-0812">Transmembrane</keyword>
<sequence length="352" mass="40429">MKNIFKVILALILIILVIFIGYLIFMTVTDYRPKDVTNLKVENNKNETLNKNKPLSVLTYNIGYCGLDEGRDFFMDGGSQSRSESKEKTLGNLKGIIDFLDKDKSDFILLQEVDIKATRSYEIDEYSDIKNAFKEYGSNFGVNYKVPWVPVPILKPHGKVEAGLVTLSKYNIKKSDRYQYPGKEKWPRQLCELDRCFTENRLKVDNGKELILINSHLSAYDKGGLIRKQQLGFLKEHIKKEYNKGNYVIVGGDWNHVVPGTDPNIFENSGKWPEWLKEIPDSFKPEGFKWAADDLTPSNRTVDKPYKKGENYLSVIDGFLVSPNVNVKSVKGYSLEFKNSDHNPVRMEFVLE</sequence>
<keyword evidence="4" id="KW-1185">Reference proteome</keyword>
<evidence type="ECO:0000256" key="1">
    <source>
        <dbReference type="SAM" id="Phobius"/>
    </source>
</evidence>
<keyword evidence="3" id="KW-0378">Hydrolase</keyword>
<evidence type="ECO:0000259" key="2">
    <source>
        <dbReference type="Pfam" id="PF03372"/>
    </source>
</evidence>
<gene>
    <name evidence="3" type="ORF">OW729_16970</name>
</gene>
<dbReference type="InterPro" id="IPR051916">
    <property type="entry name" value="GPI-anchor_lipid_remodeler"/>
</dbReference>
<dbReference type="GO" id="GO:0004519">
    <property type="term" value="F:endonuclease activity"/>
    <property type="evidence" value="ECO:0007669"/>
    <property type="project" value="UniProtKB-KW"/>
</dbReference>
<keyword evidence="3" id="KW-0255">Endonuclease</keyword>
<dbReference type="Pfam" id="PF03372">
    <property type="entry name" value="Exo_endo_phos"/>
    <property type="match status" value="1"/>
</dbReference>
<dbReference type="InterPro" id="IPR005135">
    <property type="entry name" value="Endo/exonuclease/phosphatase"/>
</dbReference>
<keyword evidence="1" id="KW-0472">Membrane</keyword>
<accession>A0ABT4DDC3</accession>
<reference evidence="3" key="1">
    <citation type="submission" date="2022-12" db="EMBL/GenBank/DDBJ databases">
        <title>Clostridium sp. nov., isolated from industrial wastewater.</title>
        <authorList>
            <person name="Jiayan W."/>
        </authorList>
    </citation>
    <scope>NUCLEOTIDE SEQUENCE</scope>
    <source>
        <strain evidence="3">ZC22-4</strain>
    </source>
</reference>
<organism evidence="3 4">
    <name type="scientific">Clostridium brassicae</name>
    <dbReference type="NCBI Taxonomy" id="2999072"/>
    <lineage>
        <taxon>Bacteria</taxon>
        <taxon>Bacillati</taxon>
        <taxon>Bacillota</taxon>
        <taxon>Clostridia</taxon>
        <taxon>Eubacteriales</taxon>
        <taxon>Clostridiaceae</taxon>
        <taxon>Clostridium</taxon>
    </lineage>
</organism>
<keyword evidence="1" id="KW-1133">Transmembrane helix</keyword>
<proteinExistence type="predicted"/>
<dbReference type="EMBL" id="JAPQFJ010000024">
    <property type="protein sequence ID" value="MCY6960312.1"/>
    <property type="molecule type" value="Genomic_DNA"/>
</dbReference>
<evidence type="ECO:0000313" key="4">
    <source>
        <dbReference type="Proteomes" id="UP001144612"/>
    </source>
</evidence>